<dbReference type="PANTHER" id="PTHR43537">
    <property type="entry name" value="TRANSCRIPTIONAL REGULATOR, GNTR FAMILY"/>
    <property type="match status" value="1"/>
</dbReference>
<dbReference type="GO" id="GO:0003677">
    <property type="term" value="F:DNA binding"/>
    <property type="evidence" value="ECO:0007669"/>
    <property type="project" value="UniProtKB-KW"/>
</dbReference>
<dbReference type="Proteomes" id="UP000001623">
    <property type="component" value="Chromosome"/>
</dbReference>
<protein>
    <submittedName>
        <fullName evidence="5">Transcriptional regulator, GntR family</fullName>
    </submittedName>
</protein>
<dbReference type="SUPFAM" id="SSF48008">
    <property type="entry name" value="GntR ligand-binding domain-like"/>
    <property type="match status" value="1"/>
</dbReference>
<dbReference type="STRING" id="536019.Mesop_5918"/>
<dbReference type="InterPro" id="IPR000524">
    <property type="entry name" value="Tscrpt_reg_HTH_GntR"/>
</dbReference>
<dbReference type="InterPro" id="IPR011711">
    <property type="entry name" value="GntR_C"/>
</dbReference>
<dbReference type="HOGENOM" id="CLU_017584_5_4_5"/>
<dbReference type="InterPro" id="IPR036390">
    <property type="entry name" value="WH_DNA-bd_sf"/>
</dbReference>
<accession>F7YGE0</accession>
<keyword evidence="1" id="KW-0805">Transcription regulation</keyword>
<evidence type="ECO:0000313" key="6">
    <source>
        <dbReference type="Proteomes" id="UP000001623"/>
    </source>
</evidence>
<reference evidence="5 6" key="1">
    <citation type="submission" date="2010-10" db="EMBL/GenBank/DDBJ databases">
        <title>Complete sequence of Mesorhizobium opportunistum WSM2075.</title>
        <authorList>
            <consortium name="US DOE Joint Genome Institute"/>
            <person name="Lucas S."/>
            <person name="Copeland A."/>
            <person name="Lapidus A."/>
            <person name="Cheng J.-F."/>
            <person name="Bruce D."/>
            <person name="Goodwin L."/>
            <person name="Pitluck S."/>
            <person name="Chertkov O."/>
            <person name="Misra M."/>
            <person name="Detter J.C."/>
            <person name="Han C."/>
            <person name="Tapia R."/>
            <person name="Land M."/>
            <person name="Hauser L."/>
            <person name="Kyrpides N."/>
            <person name="Ovchinnikova G."/>
            <person name="Mavrommatis K.M."/>
            <person name="Tiwari R.P."/>
            <person name="Howieson J.G."/>
            <person name="O'Hara G.W."/>
            <person name="Nandasena K.G."/>
            <person name="Woyke T."/>
        </authorList>
    </citation>
    <scope>NUCLEOTIDE SEQUENCE [LARGE SCALE GENOMIC DNA]</scope>
    <source>
        <strain evidence="6">LMG 24607 / HAMBI 3007 / WSM2075</strain>
    </source>
</reference>
<keyword evidence="3" id="KW-0804">Transcription</keyword>
<dbReference type="Gene3D" id="1.10.10.10">
    <property type="entry name" value="Winged helix-like DNA-binding domain superfamily/Winged helix DNA-binding domain"/>
    <property type="match status" value="1"/>
</dbReference>
<gene>
    <name evidence="5" type="ordered locus">Mesop_5918</name>
</gene>
<evidence type="ECO:0000313" key="5">
    <source>
        <dbReference type="EMBL" id="AEH90325.1"/>
    </source>
</evidence>
<dbReference type="CDD" id="cd07377">
    <property type="entry name" value="WHTH_GntR"/>
    <property type="match status" value="1"/>
</dbReference>
<sequence length="232" mass="25851">MKREHRLRGFVEGLIERPQTVAEQVANVLREAIASGSLKAGTALRQDDLAERFGFSRMPIRDALRQLEAEGIVSIHPTKGAHVARMDSAEITEIYAVRELLECEALQLSVPVLSGDKLDEAGQALDQIDAERNVGRWGALNRTFHLALYDACGNRRLLGLIEAHHNAADRYVRILLSNLDYRTRSQAEHRDLLAACRQRDGNKAVSILSQHLREGSETLVNAIKDEGLSRKS</sequence>
<feature type="domain" description="HTH gntR-type" evidence="4">
    <location>
        <begin position="19"/>
        <end position="86"/>
    </location>
</feature>
<evidence type="ECO:0000256" key="3">
    <source>
        <dbReference type="ARBA" id="ARBA00023163"/>
    </source>
</evidence>
<dbReference type="KEGG" id="mop:Mesop_5918"/>
<dbReference type="InterPro" id="IPR008920">
    <property type="entry name" value="TF_FadR/GntR_C"/>
</dbReference>
<evidence type="ECO:0000256" key="1">
    <source>
        <dbReference type="ARBA" id="ARBA00023015"/>
    </source>
</evidence>
<dbReference type="InterPro" id="IPR036388">
    <property type="entry name" value="WH-like_DNA-bd_sf"/>
</dbReference>
<dbReference type="AlphaFoldDB" id="F7YGE0"/>
<name>F7YGE0_MESOW</name>
<dbReference type="GO" id="GO:0003700">
    <property type="term" value="F:DNA-binding transcription factor activity"/>
    <property type="evidence" value="ECO:0007669"/>
    <property type="project" value="InterPro"/>
</dbReference>
<evidence type="ECO:0000259" key="4">
    <source>
        <dbReference type="PROSITE" id="PS50949"/>
    </source>
</evidence>
<dbReference type="SUPFAM" id="SSF46785">
    <property type="entry name" value="Winged helix' DNA-binding domain"/>
    <property type="match status" value="1"/>
</dbReference>
<dbReference type="PROSITE" id="PS50949">
    <property type="entry name" value="HTH_GNTR"/>
    <property type="match status" value="1"/>
</dbReference>
<dbReference type="Pfam" id="PF07729">
    <property type="entry name" value="FCD"/>
    <property type="match status" value="1"/>
</dbReference>
<dbReference type="eggNOG" id="COG1802">
    <property type="taxonomic scope" value="Bacteria"/>
</dbReference>
<organism evidence="5 6">
    <name type="scientific">Mesorhizobium opportunistum (strain LMG 24607 / HAMBI 3007 / WSM2075)</name>
    <dbReference type="NCBI Taxonomy" id="536019"/>
    <lineage>
        <taxon>Bacteria</taxon>
        <taxon>Pseudomonadati</taxon>
        <taxon>Pseudomonadota</taxon>
        <taxon>Alphaproteobacteria</taxon>
        <taxon>Hyphomicrobiales</taxon>
        <taxon>Phyllobacteriaceae</taxon>
        <taxon>Mesorhizobium</taxon>
    </lineage>
</organism>
<keyword evidence="2" id="KW-0238">DNA-binding</keyword>
<proteinExistence type="predicted"/>
<dbReference type="Gene3D" id="1.20.120.530">
    <property type="entry name" value="GntR ligand-binding domain-like"/>
    <property type="match status" value="1"/>
</dbReference>
<dbReference type="SMART" id="SM00895">
    <property type="entry name" value="FCD"/>
    <property type="match status" value="1"/>
</dbReference>
<evidence type="ECO:0000256" key="2">
    <source>
        <dbReference type="ARBA" id="ARBA00023125"/>
    </source>
</evidence>
<dbReference type="PRINTS" id="PR00035">
    <property type="entry name" value="HTHGNTR"/>
</dbReference>
<dbReference type="EMBL" id="CP002279">
    <property type="protein sequence ID" value="AEH90325.1"/>
    <property type="molecule type" value="Genomic_DNA"/>
</dbReference>
<dbReference type="Pfam" id="PF00392">
    <property type="entry name" value="GntR"/>
    <property type="match status" value="1"/>
</dbReference>
<dbReference type="PANTHER" id="PTHR43537:SF41">
    <property type="entry name" value="TRANSCRIPTIONAL REGULATORY PROTEIN"/>
    <property type="match status" value="1"/>
</dbReference>
<dbReference type="SMART" id="SM00345">
    <property type="entry name" value="HTH_GNTR"/>
    <property type="match status" value="1"/>
</dbReference>